<protein>
    <recommendedName>
        <fullName evidence="5">Ribosome hibernation promoting factor</fullName>
        <shortName evidence="5">HPF</shortName>
    </recommendedName>
</protein>
<evidence type="ECO:0000256" key="3">
    <source>
        <dbReference type="ARBA" id="ARBA00022845"/>
    </source>
</evidence>
<dbReference type="EMBL" id="PPQW01000003">
    <property type="protein sequence ID" value="PNZ69454.1"/>
    <property type="molecule type" value="Genomic_DNA"/>
</dbReference>
<sequence length="196" mass="22468">MIRFEIHGENLSVTDAIRNYIEEKIGKLERYFNNVPNATAHVKVKTYQNSATKIEVTIPLKDVTLRAEERHDDLYAGIDLITNKLERQVRKYKTRVNRKHRDRGDQDIFTSEPIDTDVASLAAEGPQATEAEDTDSDIEIIRSKQFSLKPMDSEEAVLQMNLLGHDFFIFTDAETEGTSIVYKRKDGKYGLIETTE</sequence>
<reference evidence="7" key="2">
    <citation type="submission" date="2023-07" db="EMBL/GenBank/DDBJ databases">
        <title>Evaluation of the beneficial properties of pineapple isolates.</title>
        <authorList>
            <person name="Adefiranye O."/>
        </authorList>
    </citation>
    <scope>NUCLEOTIDE SEQUENCE</scope>
    <source>
        <strain evidence="7">PAPLE_T1</strain>
    </source>
</reference>
<dbReference type="InterPro" id="IPR038416">
    <property type="entry name" value="Ribosom_S30AE_C_sf"/>
</dbReference>
<dbReference type="CDD" id="cd00552">
    <property type="entry name" value="RaiA"/>
    <property type="match status" value="1"/>
</dbReference>
<organism evidence="8 9">
    <name type="scientific">Staphylococcus auricularis</name>
    <dbReference type="NCBI Taxonomy" id="29379"/>
    <lineage>
        <taxon>Bacteria</taxon>
        <taxon>Bacillati</taxon>
        <taxon>Bacillota</taxon>
        <taxon>Bacilli</taxon>
        <taxon>Bacillales</taxon>
        <taxon>Staphylococcaceae</taxon>
        <taxon>Staphylococcus</taxon>
    </lineage>
</organism>
<dbReference type="Pfam" id="PF02482">
    <property type="entry name" value="Ribosomal_S30AE"/>
    <property type="match status" value="1"/>
</dbReference>
<evidence type="ECO:0000313" key="7">
    <source>
        <dbReference type="EMBL" id="MDN4533948.1"/>
    </source>
</evidence>
<keyword evidence="2 5" id="KW-0963">Cytoplasm</keyword>
<dbReference type="NCBIfam" id="TIGR00741">
    <property type="entry name" value="yfiA"/>
    <property type="match status" value="1"/>
</dbReference>
<gene>
    <name evidence="8" type="primary">raiA</name>
    <name evidence="5" type="synonym">hpf</name>
    <name evidence="8" type="ORF">CD158_00805</name>
    <name evidence="7" type="ORF">QYH67_10330</name>
</gene>
<comment type="subcellular location">
    <subcellularLocation>
        <location evidence="1 5">Cytoplasm</location>
    </subcellularLocation>
</comment>
<dbReference type="Proteomes" id="UP000242470">
    <property type="component" value="Unassembled WGS sequence"/>
</dbReference>
<dbReference type="Proteomes" id="UP001171687">
    <property type="component" value="Unassembled WGS sequence"/>
</dbReference>
<dbReference type="InterPro" id="IPR034694">
    <property type="entry name" value="HPF_long/plastid"/>
</dbReference>
<comment type="caution">
    <text evidence="8">The sequence shown here is derived from an EMBL/GenBank/DDBJ whole genome shotgun (WGS) entry which is preliminary data.</text>
</comment>
<feature type="domain" description="Sigma 54 modulation/S30EA ribosomal protein C-terminal" evidence="6">
    <location>
        <begin position="137"/>
        <end position="191"/>
    </location>
</feature>
<dbReference type="InterPro" id="IPR032528">
    <property type="entry name" value="Ribosom_S30AE_C"/>
</dbReference>
<dbReference type="Gene3D" id="3.30.505.50">
    <property type="entry name" value="Sigma 54 modulation/S30EA ribosomal protein, C-terminal domain"/>
    <property type="match status" value="1"/>
</dbReference>
<comment type="similarity">
    <text evidence="4 5">Belongs to the HPF/YfiA ribosome-associated protein family. Long HPF subfamily.</text>
</comment>
<dbReference type="PANTHER" id="PTHR33231:SF1">
    <property type="entry name" value="30S RIBOSOMAL PROTEIN"/>
    <property type="match status" value="1"/>
</dbReference>
<dbReference type="GO" id="GO:0022627">
    <property type="term" value="C:cytosolic small ribosomal subunit"/>
    <property type="evidence" value="ECO:0007669"/>
    <property type="project" value="TreeGrafter"/>
</dbReference>
<dbReference type="RefSeq" id="WP_059106873.1">
    <property type="nucleotide sequence ID" value="NZ_AP024589.1"/>
</dbReference>
<evidence type="ECO:0000256" key="4">
    <source>
        <dbReference type="ARBA" id="ARBA00061436"/>
    </source>
</evidence>
<reference evidence="8 9" key="1">
    <citation type="submission" date="2017-08" db="EMBL/GenBank/DDBJ databases">
        <title>Draft genome sequences of 64 type strains of genus Staph aureus.</title>
        <authorList>
            <person name="Cole K."/>
            <person name="Golubchik T."/>
            <person name="Russell J."/>
            <person name="Foster D."/>
            <person name="Llewelyn M."/>
            <person name="Wilson D."/>
            <person name="Crook D."/>
            <person name="Paul J."/>
        </authorList>
    </citation>
    <scope>NUCLEOTIDE SEQUENCE [LARGE SCALE GENOMIC DNA]</scope>
    <source>
        <strain evidence="8 9">NCTC 12101</strain>
    </source>
</reference>
<evidence type="ECO:0000256" key="5">
    <source>
        <dbReference type="HAMAP-Rule" id="MF_00839"/>
    </source>
</evidence>
<dbReference type="InterPro" id="IPR036567">
    <property type="entry name" value="RHF-like"/>
</dbReference>
<dbReference type="FunFam" id="3.30.505.50:FF:000001">
    <property type="entry name" value="Ribosome hibernation promoting factor"/>
    <property type="match status" value="1"/>
</dbReference>
<evidence type="ECO:0000256" key="2">
    <source>
        <dbReference type="ARBA" id="ARBA00022490"/>
    </source>
</evidence>
<evidence type="ECO:0000256" key="1">
    <source>
        <dbReference type="ARBA" id="ARBA00004496"/>
    </source>
</evidence>
<dbReference type="SUPFAM" id="SSF69754">
    <property type="entry name" value="Ribosome binding protein Y (YfiA homologue)"/>
    <property type="match status" value="1"/>
</dbReference>
<dbReference type="Gene3D" id="3.30.160.100">
    <property type="entry name" value="Ribosome hibernation promotion factor-like"/>
    <property type="match status" value="1"/>
</dbReference>
<dbReference type="FunFam" id="3.30.160.100:FF:000003">
    <property type="entry name" value="Ribosome hibernation promoting factor"/>
    <property type="match status" value="1"/>
</dbReference>
<dbReference type="HAMAP" id="MF_00839">
    <property type="entry name" value="HPF"/>
    <property type="match status" value="1"/>
</dbReference>
<dbReference type="EMBL" id="JAUHQC010000013">
    <property type="protein sequence ID" value="MDN4533948.1"/>
    <property type="molecule type" value="Genomic_DNA"/>
</dbReference>
<dbReference type="AlphaFoldDB" id="A0AAP8PQT5"/>
<dbReference type="InterPro" id="IPR050574">
    <property type="entry name" value="HPF/YfiA_ribosome-assoc"/>
</dbReference>
<proteinExistence type="inferred from homology"/>
<comment type="subunit">
    <text evidence="5">Interacts with 100S ribosomes.</text>
</comment>
<dbReference type="InterPro" id="IPR003489">
    <property type="entry name" value="RHF/RaiA"/>
</dbReference>
<evidence type="ECO:0000313" key="8">
    <source>
        <dbReference type="EMBL" id="PNZ69454.1"/>
    </source>
</evidence>
<accession>A0AAP8PQT5</accession>
<comment type="function">
    <text evidence="5">Required for dimerization of active 70S ribosomes into 100S ribosomes in stationary phase; 100S ribosomes are translationally inactive and sometimes present during exponential growth.</text>
</comment>
<dbReference type="GO" id="GO:0043024">
    <property type="term" value="F:ribosomal small subunit binding"/>
    <property type="evidence" value="ECO:0007669"/>
    <property type="project" value="TreeGrafter"/>
</dbReference>
<dbReference type="GO" id="GO:0045900">
    <property type="term" value="P:negative regulation of translational elongation"/>
    <property type="evidence" value="ECO:0007669"/>
    <property type="project" value="TreeGrafter"/>
</dbReference>
<dbReference type="Pfam" id="PF16321">
    <property type="entry name" value="Ribosom_S30AE_C"/>
    <property type="match status" value="1"/>
</dbReference>
<keyword evidence="3 5" id="KW-0810">Translation regulation</keyword>
<dbReference type="PANTHER" id="PTHR33231">
    <property type="entry name" value="30S RIBOSOMAL PROTEIN"/>
    <property type="match status" value="1"/>
</dbReference>
<evidence type="ECO:0000259" key="6">
    <source>
        <dbReference type="Pfam" id="PF16321"/>
    </source>
</evidence>
<name>A0AAP8PQT5_9STAP</name>
<evidence type="ECO:0000313" key="9">
    <source>
        <dbReference type="Proteomes" id="UP000242470"/>
    </source>
</evidence>